<proteinExistence type="predicted"/>
<accession>A0ABT7HFB6</accession>
<evidence type="ECO:0008006" key="3">
    <source>
        <dbReference type="Google" id="ProtNLM"/>
    </source>
</evidence>
<dbReference type="SUPFAM" id="SSF48452">
    <property type="entry name" value="TPR-like"/>
    <property type="match status" value="1"/>
</dbReference>
<protein>
    <recommendedName>
        <fullName evidence="3">Tetratricopeptide repeat-containing protein</fullName>
    </recommendedName>
</protein>
<gene>
    <name evidence="1" type="ORF">QQF73_12855</name>
</gene>
<dbReference type="RefSeq" id="WP_285368674.1">
    <property type="nucleotide sequence ID" value="NZ_JASSQD010000002.1"/>
</dbReference>
<evidence type="ECO:0000313" key="2">
    <source>
        <dbReference type="Proteomes" id="UP001223547"/>
    </source>
</evidence>
<name>A0ABT7HFB6_9GAMM</name>
<evidence type="ECO:0000313" key="1">
    <source>
        <dbReference type="EMBL" id="MDK9558515.1"/>
    </source>
</evidence>
<dbReference type="Gene3D" id="1.25.40.10">
    <property type="entry name" value="Tetratricopeptide repeat domain"/>
    <property type="match status" value="1"/>
</dbReference>
<dbReference type="Proteomes" id="UP001223547">
    <property type="component" value="Unassembled WGS sequence"/>
</dbReference>
<dbReference type="EMBL" id="JASSQD010000002">
    <property type="protein sequence ID" value="MDK9558515.1"/>
    <property type="molecule type" value="Genomic_DNA"/>
</dbReference>
<reference evidence="1 2" key="1">
    <citation type="submission" date="2023-05" db="EMBL/GenBank/DDBJ databases">
        <title>Marinobacter albus sp. nov., a marine bacterium isolated from sand in a coastal intertidal zone of huludao.</title>
        <authorList>
            <person name="Deng T."/>
        </authorList>
    </citation>
    <scope>NUCLEOTIDE SEQUENCE [LARGE SCALE GENOMIC DNA]</scope>
    <source>
        <strain evidence="1 2">M216</strain>
    </source>
</reference>
<organism evidence="1 2">
    <name type="scientific">Marinobacter albus</name>
    <dbReference type="NCBI Taxonomy" id="3030833"/>
    <lineage>
        <taxon>Bacteria</taxon>
        <taxon>Pseudomonadati</taxon>
        <taxon>Pseudomonadota</taxon>
        <taxon>Gammaproteobacteria</taxon>
        <taxon>Pseudomonadales</taxon>
        <taxon>Marinobacteraceae</taxon>
        <taxon>Marinobacter</taxon>
    </lineage>
</organism>
<keyword evidence="2" id="KW-1185">Reference proteome</keyword>
<sequence>MAWPLPVATAPAPIQTNFADEAILARLPDAVPRSTRLPPSAAAMAEEVQALIDQARGSGDPRFLGYAERRFQQWPDDAMTDRLRVLRATLAQSLHRFDEARQDLAEVLNRSADRRQRIQARLTLANLETVQGRYHQARTHCQRLSTEFPGLIAASCLAQVDARSGAPRAAYDRLANQLAAAGNTGSAGYLWARGTLGDIAAQLGLASAEAHWQAVLASSPTDLYTLTQLADWYLRNGQVQSVMALTLGYEQVDALAVLRVIAMRRTRHPDQDGLANRIRERFEEAQWRGALLHKRDFARFQLAIEERPDIALRHAMANWETQREPLDTALALRAAIAADDQAAVRTLRNWLEQTGQSDARYPELP</sequence>
<dbReference type="InterPro" id="IPR011990">
    <property type="entry name" value="TPR-like_helical_dom_sf"/>
</dbReference>
<comment type="caution">
    <text evidence="1">The sequence shown here is derived from an EMBL/GenBank/DDBJ whole genome shotgun (WGS) entry which is preliminary data.</text>
</comment>